<evidence type="ECO:0000256" key="2">
    <source>
        <dbReference type="SAM" id="Phobius"/>
    </source>
</evidence>
<feature type="region of interest" description="Disordered" evidence="1">
    <location>
        <begin position="1"/>
        <end position="31"/>
    </location>
</feature>
<dbReference type="InterPro" id="IPR040690">
    <property type="entry name" value="FtsX_ECD"/>
</dbReference>
<evidence type="ECO:0000256" key="1">
    <source>
        <dbReference type="SAM" id="MobiDB-lite"/>
    </source>
</evidence>
<feature type="domain" description="FtsX extracellular" evidence="3">
    <location>
        <begin position="69"/>
        <end position="158"/>
    </location>
</feature>
<reference evidence="5" key="1">
    <citation type="journal article" date="2019" name="Int. J. Syst. Evol. Microbiol.">
        <title>The Global Catalogue of Microorganisms (GCM) 10K type strain sequencing project: providing services to taxonomists for standard genome sequencing and annotation.</title>
        <authorList>
            <consortium name="The Broad Institute Genomics Platform"/>
            <consortium name="The Broad Institute Genome Sequencing Center for Infectious Disease"/>
            <person name="Wu L."/>
            <person name="Ma J."/>
        </authorList>
    </citation>
    <scope>NUCLEOTIDE SEQUENCE [LARGE SCALE GENOMIC DNA]</scope>
    <source>
        <strain evidence="5">JCM 18304</strain>
    </source>
</reference>
<dbReference type="Gene3D" id="3.30.70.3040">
    <property type="match status" value="1"/>
</dbReference>
<gene>
    <name evidence="4" type="ORF">GCM10023322_11920</name>
</gene>
<keyword evidence="5" id="KW-1185">Reference proteome</keyword>
<proteinExistence type="predicted"/>
<accession>A0ABP9RML7</accession>
<evidence type="ECO:0000313" key="4">
    <source>
        <dbReference type="EMBL" id="GAA5180187.1"/>
    </source>
</evidence>
<dbReference type="EMBL" id="BAABJQ010000003">
    <property type="protein sequence ID" value="GAA5180187.1"/>
    <property type="molecule type" value="Genomic_DNA"/>
</dbReference>
<evidence type="ECO:0000313" key="5">
    <source>
        <dbReference type="Proteomes" id="UP001501570"/>
    </source>
</evidence>
<protein>
    <recommendedName>
        <fullName evidence="3">FtsX extracellular domain-containing protein</fullName>
    </recommendedName>
</protein>
<keyword evidence="2" id="KW-1133">Transmembrane helix</keyword>
<organism evidence="4 5">
    <name type="scientific">Rugosimonospora acidiphila</name>
    <dbReference type="NCBI Taxonomy" id="556531"/>
    <lineage>
        <taxon>Bacteria</taxon>
        <taxon>Bacillati</taxon>
        <taxon>Actinomycetota</taxon>
        <taxon>Actinomycetes</taxon>
        <taxon>Micromonosporales</taxon>
        <taxon>Micromonosporaceae</taxon>
        <taxon>Rugosimonospora</taxon>
    </lineage>
</organism>
<comment type="caution">
    <text evidence="4">The sequence shown here is derived from an EMBL/GenBank/DDBJ whole genome shotgun (WGS) entry which is preliminary data.</text>
</comment>
<keyword evidence="2" id="KW-0472">Membrane</keyword>
<sequence length="176" mass="18783">MTQLGPDPVFSPSLVDDITASPPAPEGRPRQRGLLPRIVVAALVLLAVAGVGFMGGLLVGRPAAETYTVLVYLKTTAKDNDKGGVRKALERLHPDGAIRFVTKQQASAKAKKMFSDDPDALKYMTPDNLPESFEADLVTRSISCKGISPIRKMPSVDSLVVVRKYHDGVPAATIGC</sequence>
<dbReference type="Pfam" id="PF18075">
    <property type="entry name" value="FtsX_ECD"/>
    <property type="match status" value="1"/>
</dbReference>
<dbReference type="Proteomes" id="UP001501570">
    <property type="component" value="Unassembled WGS sequence"/>
</dbReference>
<feature type="transmembrane region" description="Helical" evidence="2">
    <location>
        <begin position="38"/>
        <end position="59"/>
    </location>
</feature>
<evidence type="ECO:0000259" key="3">
    <source>
        <dbReference type="Pfam" id="PF18075"/>
    </source>
</evidence>
<keyword evidence="2" id="KW-0812">Transmembrane</keyword>
<name>A0ABP9RML7_9ACTN</name>